<dbReference type="Proteomes" id="UP001240236">
    <property type="component" value="Unassembled WGS sequence"/>
</dbReference>
<protein>
    <submittedName>
        <fullName evidence="1">Uncharacterized protein</fullName>
    </submittedName>
</protein>
<dbReference type="RefSeq" id="WP_307248382.1">
    <property type="nucleotide sequence ID" value="NZ_JAUSUZ010000001.1"/>
</dbReference>
<keyword evidence="2" id="KW-1185">Reference proteome</keyword>
<name>A0AAE3W8M1_9ACTN</name>
<reference evidence="1 2" key="1">
    <citation type="submission" date="2023-07" db="EMBL/GenBank/DDBJ databases">
        <title>Sequencing the genomes of 1000 actinobacteria strains.</title>
        <authorList>
            <person name="Klenk H.-P."/>
        </authorList>
    </citation>
    <scope>NUCLEOTIDE SEQUENCE [LARGE SCALE GENOMIC DNA]</scope>
    <source>
        <strain evidence="1 2">DSM 44709</strain>
    </source>
</reference>
<comment type="caution">
    <text evidence="1">The sequence shown here is derived from an EMBL/GenBank/DDBJ whole genome shotgun (WGS) entry which is preliminary data.</text>
</comment>
<organism evidence="1 2">
    <name type="scientific">Catenuloplanes indicus</name>
    <dbReference type="NCBI Taxonomy" id="137267"/>
    <lineage>
        <taxon>Bacteria</taxon>
        <taxon>Bacillati</taxon>
        <taxon>Actinomycetota</taxon>
        <taxon>Actinomycetes</taxon>
        <taxon>Micromonosporales</taxon>
        <taxon>Micromonosporaceae</taxon>
        <taxon>Catenuloplanes</taxon>
    </lineage>
</organism>
<sequence>MTRLHLVAMGGVLGPAAADVITLAEEAGVRRLVHLGHDDVSRADDDPLGRCGG</sequence>
<accession>A0AAE3W8M1</accession>
<gene>
    <name evidence="1" type="ORF">J2S42_008198</name>
</gene>
<proteinExistence type="predicted"/>
<dbReference type="AlphaFoldDB" id="A0AAE3W8M1"/>
<evidence type="ECO:0000313" key="2">
    <source>
        <dbReference type="Proteomes" id="UP001240236"/>
    </source>
</evidence>
<evidence type="ECO:0000313" key="1">
    <source>
        <dbReference type="EMBL" id="MDQ0371529.1"/>
    </source>
</evidence>
<dbReference type="EMBL" id="JAUSUZ010000001">
    <property type="protein sequence ID" value="MDQ0371529.1"/>
    <property type="molecule type" value="Genomic_DNA"/>
</dbReference>